<organism evidence="1 2">
    <name type="scientific">Mixta intestinalis</name>
    <dbReference type="NCBI Taxonomy" id="1615494"/>
    <lineage>
        <taxon>Bacteria</taxon>
        <taxon>Pseudomonadati</taxon>
        <taxon>Pseudomonadota</taxon>
        <taxon>Gammaproteobacteria</taxon>
        <taxon>Enterobacterales</taxon>
        <taxon>Erwiniaceae</taxon>
        <taxon>Mixta</taxon>
    </lineage>
</organism>
<sequence>MRRWLTLSTLLLPFGVLAEGAIVIQPKLSGEIHIFSEGATGGGGRDVMAFTQQAGKTLTVSVMPLGPASCKDGNIVLPSSLRLPMTLVENNHRLRCGEPVVFEGNTDNRLLRVKVEADYQQKSPMLLSAQEYGNRVQIGSVSFNTEANESAQFPLYLDASLLAASTAPVLKVAFNKSAASFGQVSEMQDYSITRELKITKKTQASEESFPYTVKFESSQIQNGHYNLRSSVAEKLVPYQILVEGKEILPDEDYQGQLPSGKKISQTLNIEFKLSGQNFRGMAAKTRLLDTITAVITPES</sequence>
<evidence type="ECO:0000313" key="1">
    <source>
        <dbReference type="EMBL" id="QHM73476.1"/>
    </source>
</evidence>
<proteinExistence type="predicted"/>
<gene>
    <name evidence="1" type="ORF">C7M51_03823</name>
</gene>
<dbReference type="RefSeq" id="WP_160623120.1">
    <property type="nucleotide sequence ID" value="NZ_CP028271.1"/>
</dbReference>
<protein>
    <submittedName>
        <fullName evidence="1">Uncharacterized protein</fullName>
    </submittedName>
</protein>
<accession>A0A6P1Q3E4</accession>
<dbReference type="KEGG" id="mint:C7M51_03823"/>
<dbReference type="Proteomes" id="UP000464053">
    <property type="component" value="Chromosome"/>
</dbReference>
<keyword evidence="2" id="KW-1185">Reference proteome</keyword>
<dbReference type="AlphaFoldDB" id="A0A6P1Q3E4"/>
<dbReference type="OrthoDB" id="6555570at2"/>
<name>A0A6P1Q3E4_9GAMM</name>
<reference evidence="1 2" key="1">
    <citation type="submission" date="2018-03" db="EMBL/GenBank/DDBJ databases">
        <title>Pantoea intestinalis SRCM103226 isolated form the mealworm.</title>
        <authorList>
            <person name="Jeong D.-Y."/>
            <person name="Kim J.W."/>
        </authorList>
    </citation>
    <scope>NUCLEOTIDE SEQUENCE [LARGE SCALE GENOMIC DNA]</scope>
    <source>
        <strain evidence="1 2">SRCM103226</strain>
    </source>
</reference>
<dbReference type="EMBL" id="CP028271">
    <property type="protein sequence ID" value="QHM73476.1"/>
    <property type="molecule type" value="Genomic_DNA"/>
</dbReference>
<evidence type="ECO:0000313" key="2">
    <source>
        <dbReference type="Proteomes" id="UP000464053"/>
    </source>
</evidence>